<feature type="region of interest" description="Disordered" evidence="1">
    <location>
        <begin position="111"/>
        <end position="224"/>
    </location>
</feature>
<keyword evidence="3" id="KW-1185">Reference proteome</keyword>
<reference evidence="2 3" key="1">
    <citation type="submission" date="2024-09" db="EMBL/GenBank/DDBJ databases">
        <title>Chromosome-scale assembly of Riccia fluitans.</title>
        <authorList>
            <person name="Paukszto L."/>
            <person name="Sawicki J."/>
            <person name="Karawczyk K."/>
            <person name="Piernik-Szablinska J."/>
            <person name="Szczecinska M."/>
            <person name="Mazdziarz M."/>
        </authorList>
    </citation>
    <scope>NUCLEOTIDE SEQUENCE [LARGE SCALE GENOMIC DNA]</scope>
    <source>
        <strain evidence="2">Rf_01</strain>
        <tissue evidence="2">Aerial parts of the thallus</tissue>
    </source>
</reference>
<organism evidence="2 3">
    <name type="scientific">Riccia fluitans</name>
    <dbReference type="NCBI Taxonomy" id="41844"/>
    <lineage>
        <taxon>Eukaryota</taxon>
        <taxon>Viridiplantae</taxon>
        <taxon>Streptophyta</taxon>
        <taxon>Embryophyta</taxon>
        <taxon>Marchantiophyta</taxon>
        <taxon>Marchantiopsida</taxon>
        <taxon>Marchantiidae</taxon>
        <taxon>Marchantiales</taxon>
        <taxon>Ricciaceae</taxon>
        <taxon>Riccia</taxon>
    </lineage>
</organism>
<feature type="region of interest" description="Disordered" evidence="1">
    <location>
        <begin position="381"/>
        <end position="403"/>
    </location>
</feature>
<feature type="compositionally biased region" description="Basic and acidic residues" evidence="1">
    <location>
        <begin position="150"/>
        <end position="172"/>
    </location>
</feature>
<dbReference type="AlphaFoldDB" id="A0ABD1YHU1"/>
<protein>
    <recommendedName>
        <fullName evidence="4">Btz domain-containing protein</fullName>
    </recommendedName>
</protein>
<comment type="caution">
    <text evidence="2">The sequence shown here is derived from an EMBL/GenBank/DDBJ whole genome shotgun (WGS) entry which is preliminary data.</text>
</comment>
<feature type="region of interest" description="Disordered" evidence="1">
    <location>
        <begin position="64"/>
        <end position="97"/>
    </location>
</feature>
<evidence type="ECO:0000256" key="1">
    <source>
        <dbReference type="SAM" id="MobiDB-lite"/>
    </source>
</evidence>
<gene>
    <name evidence="2" type="ORF">R1flu_015049</name>
</gene>
<accession>A0ABD1YHU1</accession>
<evidence type="ECO:0000313" key="2">
    <source>
        <dbReference type="EMBL" id="KAL2630363.1"/>
    </source>
</evidence>
<dbReference type="Proteomes" id="UP001605036">
    <property type="component" value="Unassembled WGS sequence"/>
</dbReference>
<sequence length="539" mass="60407">MQPNTSQQHNMSNTVIHVCERGPTLETLSRQASHLVASEFNEGSGFDLSRGSVQRLKLPIRSLTPARNPDTTLDYNGGGPSYRANARGTEKMVTGGRRDWKRGRDMYRFEGSFQDKENDSGADREKDWERDLGQDQKNYKNKRGSKMQTWHRDNKYKHSDGRARDGGKDSSHARSRSPTKSNSRSRSSRRRSRSSSGSPGRRASVSNDTKRQSVSHSLFSDSYHIGSHPRTWRRVFPGRMDIREYSNEGNSGVKRLTPRVDVCNRDGNVTHVGGDKNSTRSSGIRQMVEVQAKHMCALSTEEWHNAPVPVWRMNGPDMEMELLTKVETPAAAEKVPQYDILLPADSMPEKLREDDATEDAADRRLLPVGTSSRYACSDSFERQSTQTAAENLPGPYPSAQEIDMNPRTYQSFPVEVEVDAPPGFGLNPSLDFGLKGKKRMSSPCAVEWLPWFTQLDSTHRSPDINPCNYVETPGVSSISVGKEESQDLDASSSLDLSLILGVPKYIPVSPYEKMGNSWVKLDDKRAAICEEDVEFALRL</sequence>
<evidence type="ECO:0000313" key="3">
    <source>
        <dbReference type="Proteomes" id="UP001605036"/>
    </source>
</evidence>
<proteinExistence type="predicted"/>
<feature type="compositionally biased region" description="Low complexity" evidence="1">
    <location>
        <begin position="194"/>
        <end position="206"/>
    </location>
</feature>
<evidence type="ECO:0008006" key="4">
    <source>
        <dbReference type="Google" id="ProtNLM"/>
    </source>
</evidence>
<feature type="compositionally biased region" description="Basic and acidic residues" evidence="1">
    <location>
        <begin position="111"/>
        <end position="138"/>
    </location>
</feature>
<feature type="compositionally biased region" description="Low complexity" evidence="1">
    <location>
        <begin position="176"/>
        <end position="185"/>
    </location>
</feature>
<name>A0ABD1YHU1_9MARC</name>
<dbReference type="EMBL" id="JBHFFA010000004">
    <property type="protein sequence ID" value="KAL2630363.1"/>
    <property type="molecule type" value="Genomic_DNA"/>
</dbReference>